<dbReference type="SUPFAM" id="SSF51735">
    <property type="entry name" value="NAD(P)-binding Rossmann-fold domains"/>
    <property type="match status" value="1"/>
</dbReference>
<protein>
    <recommendedName>
        <fullName evidence="4">15-oxoprostaglandin 13-reductase</fullName>
        <ecNumber evidence="2">1.3.1.48</ecNumber>
    </recommendedName>
    <alternativeName>
        <fullName evidence="4">15-oxoprostaglandin 13-reductase</fullName>
    </alternativeName>
</protein>
<evidence type="ECO:0000313" key="10">
    <source>
        <dbReference type="Proteomes" id="UP001497497"/>
    </source>
</evidence>
<dbReference type="SMART" id="SM00829">
    <property type="entry name" value="PKS_ER"/>
    <property type="match status" value="1"/>
</dbReference>
<dbReference type="Gene3D" id="3.90.180.10">
    <property type="entry name" value="Medium-chain alcohol dehydrogenases, catalytic domain"/>
    <property type="match status" value="1"/>
</dbReference>
<evidence type="ECO:0000256" key="6">
    <source>
        <dbReference type="ARBA" id="ARBA00048290"/>
    </source>
</evidence>
<dbReference type="EC" id="1.3.1.48" evidence="2"/>
<dbReference type="Pfam" id="PF00107">
    <property type="entry name" value="ADH_zinc_N"/>
    <property type="match status" value="1"/>
</dbReference>
<dbReference type="Proteomes" id="UP001497497">
    <property type="component" value="Unassembled WGS sequence"/>
</dbReference>
<dbReference type="InterPro" id="IPR011032">
    <property type="entry name" value="GroES-like_sf"/>
</dbReference>
<evidence type="ECO:0000256" key="2">
    <source>
        <dbReference type="ARBA" id="ARBA00011981"/>
    </source>
</evidence>
<name>A0AAV2I5C5_LYMST</name>
<keyword evidence="10" id="KW-1185">Reference proteome</keyword>
<dbReference type="Gene3D" id="3.40.50.720">
    <property type="entry name" value="NAD(P)-binding Rossmann-like Domain"/>
    <property type="match status" value="1"/>
</dbReference>
<gene>
    <name evidence="9" type="ORF">GSLYS_00015038001</name>
</gene>
<evidence type="ECO:0000256" key="7">
    <source>
        <dbReference type="ARBA" id="ARBA00049070"/>
    </source>
</evidence>
<keyword evidence="3" id="KW-0560">Oxidoreductase</keyword>
<reference evidence="9 10" key="1">
    <citation type="submission" date="2024-04" db="EMBL/GenBank/DDBJ databases">
        <authorList>
            <consortium name="Genoscope - CEA"/>
            <person name="William W."/>
        </authorList>
    </citation>
    <scope>NUCLEOTIDE SEQUENCE [LARGE SCALE GENOMIC DNA]</scope>
</reference>
<dbReference type="InterPro" id="IPR041694">
    <property type="entry name" value="ADH_N_2"/>
</dbReference>
<dbReference type="SUPFAM" id="SSF50129">
    <property type="entry name" value="GroES-like"/>
    <property type="match status" value="2"/>
</dbReference>
<evidence type="ECO:0000256" key="1">
    <source>
        <dbReference type="ARBA" id="ARBA00010460"/>
    </source>
</evidence>
<dbReference type="GO" id="GO:0006693">
    <property type="term" value="P:prostaglandin metabolic process"/>
    <property type="evidence" value="ECO:0007669"/>
    <property type="project" value="TreeGrafter"/>
</dbReference>
<dbReference type="PANTHER" id="PTHR43205">
    <property type="entry name" value="PROSTAGLANDIN REDUCTASE"/>
    <property type="match status" value="1"/>
</dbReference>
<evidence type="ECO:0000259" key="8">
    <source>
        <dbReference type="SMART" id="SM00829"/>
    </source>
</evidence>
<evidence type="ECO:0000256" key="3">
    <source>
        <dbReference type="ARBA" id="ARBA00023002"/>
    </source>
</evidence>
<dbReference type="FunFam" id="3.40.50.720:FF:000121">
    <property type="entry name" value="Prostaglandin reductase 2"/>
    <property type="match status" value="1"/>
</dbReference>
<organism evidence="9 10">
    <name type="scientific">Lymnaea stagnalis</name>
    <name type="common">Great pond snail</name>
    <name type="synonym">Helix stagnalis</name>
    <dbReference type="NCBI Taxonomy" id="6523"/>
    <lineage>
        <taxon>Eukaryota</taxon>
        <taxon>Metazoa</taxon>
        <taxon>Spiralia</taxon>
        <taxon>Lophotrochozoa</taxon>
        <taxon>Mollusca</taxon>
        <taxon>Gastropoda</taxon>
        <taxon>Heterobranchia</taxon>
        <taxon>Euthyneura</taxon>
        <taxon>Panpulmonata</taxon>
        <taxon>Hygrophila</taxon>
        <taxon>Lymnaeoidea</taxon>
        <taxon>Lymnaeidae</taxon>
        <taxon>Lymnaea</taxon>
    </lineage>
</organism>
<evidence type="ECO:0000256" key="5">
    <source>
        <dbReference type="ARBA" id="ARBA00047878"/>
    </source>
</evidence>
<proteinExistence type="inferred from homology"/>
<accession>A0AAV2I5C5</accession>
<comment type="caution">
    <text evidence="9">The sequence shown here is derived from an EMBL/GenBank/DDBJ whole genome shotgun (WGS) entry which is preliminary data.</text>
</comment>
<dbReference type="InterPro" id="IPR020843">
    <property type="entry name" value="ER"/>
</dbReference>
<dbReference type="PANTHER" id="PTHR43205:SF7">
    <property type="entry name" value="PROSTAGLANDIN REDUCTASE 1"/>
    <property type="match status" value="1"/>
</dbReference>
<dbReference type="InterPro" id="IPR013149">
    <property type="entry name" value="ADH-like_C"/>
</dbReference>
<comment type="similarity">
    <text evidence="1">Belongs to the NADP-dependent oxidoreductase L4BD family.</text>
</comment>
<dbReference type="AlphaFoldDB" id="A0AAV2I5C5"/>
<evidence type="ECO:0000256" key="4">
    <source>
        <dbReference type="ARBA" id="ARBA00033119"/>
    </source>
</evidence>
<comment type="catalytic activity">
    <reaction evidence="7">
        <text>13,14-dihydro-15-oxo-prostaglandin E1 + NADP(+) = 15-oxoprostaglandin E1 + NADPH + H(+)</text>
        <dbReference type="Rhea" id="RHEA:50584"/>
        <dbReference type="ChEBI" id="CHEBI:15378"/>
        <dbReference type="ChEBI" id="CHEBI:57401"/>
        <dbReference type="ChEBI" id="CHEBI:57783"/>
        <dbReference type="ChEBI" id="CHEBI:58349"/>
        <dbReference type="ChEBI" id="CHEBI:133408"/>
    </reaction>
    <physiologicalReaction direction="right-to-left" evidence="7">
        <dbReference type="Rhea" id="RHEA:50586"/>
    </physiologicalReaction>
</comment>
<comment type="catalytic activity">
    <reaction evidence="6">
        <text>13,14-dihydro-15-oxo-PGF2alpha + NADP(+) = 15-oxoprostaglandin F2alpha + NADPH + H(+)</text>
        <dbReference type="Rhea" id="RHEA:50588"/>
        <dbReference type="ChEBI" id="CHEBI:15378"/>
        <dbReference type="ChEBI" id="CHEBI:57783"/>
        <dbReference type="ChEBI" id="CHEBI:58349"/>
        <dbReference type="ChEBI" id="CHEBI:133374"/>
        <dbReference type="ChEBI" id="CHEBI:133409"/>
    </reaction>
    <physiologicalReaction direction="right-to-left" evidence="6">
        <dbReference type="Rhea" id="RHEA:50590"/>
    </physiologicalReaction>
</comment>
<feature type="domain" description="Enoyl reductase (ER)" evidence="8">
    <location>
        <begin position="15"/>
        <end position="325"/>
    </location>
</feature>
<evidence type="ECO:0000313" key="9">
    <source>
        <dbReference type="EMBL" id="CAL1541432.1"/>
    </source>
</evidence>
<dbReference type="Pfam" id="PF16884">
    <property type="entry name" value="ADH_N_2"/>
    <property type="match status" value="1"/>
</dbReference>
<dbReference type="EMBL" id="CAXITT010000431">
    <property type="protein sequence ID" value="CAL1541432.1"/>
    <property type="molecule type" value="Genomic_DNA"/>
</dbReference>
<dbReference type="GO" id="GO:0047522">
    <property type="term" value="F:15-oxoprostaglandin 13-reductase [NAD(P)+] activity"/>
    <property type="evidence" value="ECO:0007669"/>
    <property type="project" value="UniProtKB-EC"/>
</dbReference>
<dbReference type="InterPro" id="IPR036291">
    <property type="entry name" value="NAD(P)-bd_dom_sf"/>
</dbReference>
<dbReference type="InterPro" id="IPR045010">
    <property type="entry name" value="MDR_fam"/>
</dbReference>
<comment type="catalytic activity">
    <reaction evidence="5">
        <text>13,14-dihydro-15-oxo-prostaglandin F1alpha + NADP(+) = 15-oxoprostaglandin F1alpha + NADPH + H(+)</text>
        <dbReference type="Rhea" id="RHEA:50592"/>
        <dbReference type="ChEBI" id="CHEBI:15378"/>
        <dbReference type="ChEBI" id="CHEBI:57783"/>
        <dbReference type="ChEBI" id="CHEBI:58349"/>
        <dbReference type="ChEBI" id="CHEBI:79072"/>
        <dbReference type="ChEBI" id="CHEBI:133411"/>
    </reaction>
    <physiologicalReaction direction="right-to-left" evidence="5">
        <dbReference type="Rhea" id="RHEA:50594"/>
    </physiologicalReaction>
</comment>
<sequence length="327" mass="35520">MTKAQVWKLKTAFDGIPKPENFELIEEDLPRLKDNQILVQAVYLSVDPYFRIFVGSDGDLPGEQVAKIIKSNAPDYPVGSLVCVHAGWRSHTVVNVTKSRRLELIREVPGLSPSLWLGTAGMPGVTAYVSFFDKCAPKSGEVIVVTAASGAVGATVGQLAKNLGLTVIGIAGSKDKCEYIKSLGFDYAINYKEDNISDALDKAAPNGVDIYYDNVGGAIADTVFGKLRSHGRVLICGLISTYNNTTEETGRNWSKDILFKQLKIQGFIVSDPEHSSRFSTARNELISLLRQGKVKAKEHVTEGFTKMPAAFIELFTGANFGKAIVKA</sequence>